<evidence type="ECO:0000313" key="1">
    <source>
        <dbReference type="EMBL" id="KAJ7703994.1"/>
    </source>
</evidence>
<name>A0AAD7GS17_MYCRO</name>
<dbReference type="EMBL" id="JARKIE010000011">
    <property type="protein sequence ID" value="KAJ7703994.1"/>
    <property type="molecule type" value="Genomic_DNA"/>
</dbReference>
<evidence type="ECO:0000313" key="2">
    <source>
        <dbReference type="Proteomes" id="UP001221757"/>
    </source>
</evidence>
<dbReference type="AlphaFoldDB" id="A0AAD7GS17"/>
<protein>
    <submittedName>
        <fullName evidence="1">Uncharacterized protein</fullName>
    </submittedName>
</protein>
<accession>A0AAD7GS17</accession>
<dbReference type="Proteomes" id="UP001221757">
    <property type="component" value="Unassembled WGS sequence"/>
</dbReference>
<keyword evidence="2" id="KW-1185">Reference proteome</keyword>
<reference evidence="1" key="1">
    <citation type="submission" date="2023-03" db="EMBL/GenBank/DDBJ databases">
        <title>Massive genome expansion in bonnet fungi (Mycena s.s.) driven by repeated elements and novel gene families across ecological guilds.</title>
        <authorList>
            <consortium name="Lawrence Berkeley National Laboratory"/>
            <person name="Harder C.B."/>
            <person name="Miyauchi S."/>
            <person name="Viragh M."/>
            <person name="Kuo A."/>
            <person name="Thoen E."/>
            <person name="Andreopoulos B."/>
            <person name="Lu D."/>
            <person name="Skrede I."/>
            <person name="Drula E."/>
            <person name="Henrissat B."/>
            <person name="Morin E."/>
            <person name="Kohler A."/>
            <person name="Barry K."/>
            <person name="LaButti K."/>
            <person name="Morin E."/>
            <person name="Salamov A."/>
            <person name="Lipzen A."/>
            <person name="Mereny Z."/>
            <person name="Hegedus B."/>
            <person name="Baldrian P."/>
            <person name="Stursova M."/>
            <person name="Weitz H."/>
            <person name="Taylor A."/>
            <person name="Grigoriev I.V."/>
            <person name="Nagy L.G."/>
            <person name="Martin F."/>
            <person name="Kauserud H."/>
        </authorList>
    </citation>
    <scope>NUCLEOTIDE SEQUENCE</scope>
    <source>
        <strain evidence="1">CBHHK067</strain>
    </source>
</reference>
<sequence>MGNTISTLQTSLLFGALSMLPGNTFPYITLGVASASLTIYAAHHYGPSQRLLRLEDTITATEEILEGAKLDCARDHMTLVRRGRRLLRYVHSVFMLETRVEKYHFQGQIGGVQNPDPNLRGMRQNLGGILPGSTLVSTFASR</sequence>
<comment type="caution">
    <text evidence="1">The sequence shown here is derived from an EMBL/GenBank/DDBJ whole genome shotgun (WGS) entry which is preliminary data.</text>
</comment>
<gene>
    <name evidence="1" type="ORF">B0H17DRAFT_1040333</name>
</gene>
<proteinExistence type="predicted"/>
<organism evidence="1 2">
    <name type="scientific">Mycena rosella</name>
    <name type="common">Pink bonnet</name>
    <name type="synonym">Agaricus rosellus</name>
    <dbReference type="NCBI Taxonomy" id="1033263"/>
    <lineage>
        <taxon>Eukaryota</taxon>
        <taxon>Fungi</taxon>
        <taxon>Dikarya</taxon>
        <taxon>Basidiomycota</taxon>
        <taxon>Agaricomycotina</taxon>
        <taxon>Agaricomycetes</taxon>
        <taxon>Agaricomycetidae</taxon>
        <taxon>Agaricales</taxon>
        <taxon>Marasmiineae</taxon>
        <taxon>Mycenaceae</taxon>
        <taxon>Mycena</taxon>
    </lineage>
</organism>